<evidence type="ECO:0000256" key="5">
    <source>
        <dbReference type="ARBA" id="ARBA00023002"/>
    </source>
</evidence>
<dbReference type="GO" id="GO:0005829">
    <property type="term" value="C:cytosol"/>
    <property type="evidence" value="ECO:0007669"/>
    <property type="project" value="TreeGrafter"/>
</dbReference>
<dbReference type="InterPro" id="IPR013149">
    <property type="entry name" value="ADH-like_C"/>
</dbReference>
<dbReference type="Proteomes" id="UP000538196">
    <property type="component" value="Unassembled WGS sequence"/>
</dbReference>
<keyword evidence="5 9" id="KW-0560">Oxidoreductase</keyword>
<dbReference type="RefSeq" id="WP_021758108.1">
    <property type="nucleotide sequence ID" value="NZ_DAMDIH010000003.1"/>
</dbReference>
<evidence type="ECO:0000256" key="1">
    <source>
        <dbReference type="ARBA" id="ARBA00001947"/>
    </source>
</evidence>
<dbReference type="GO" id="GO:0004022">
    <property type="term" value="F:alcohol dehydrogenase (NAD+) activity"/>
    <property type="evidence" value="ECO:0007669"/>
    <property type="project" value="UniProtKB-EC"/>
</dbReference>
<evidence type="ECO:0000256" key="4">
    <source>
        <dbReference type="ARBA" id="ARBA00022833"/>
    </source>
</evidence>
<dbReference type="AlphaFoldDB" id="A0A7W4YJL6"/>
<dbReference type="EMBL" id="JACHVP010000002">
    <property type="protein sequence ID" value="MBB2967582.1"/>
    <property type="molecule type" value="Genomic_DNA"/>
</dbReference>
<dbReference type="EC" id="1.1.1.284" evidence="9"/>
<dbReference type="FunFam" id="3.40.50.720:FF:000003">
    <property type="entry name" value="S-(hydroxymethyl)glutathione dehydrogenase"/>
    <property type="match status" value="1"/>
</dbReference>
<evidence type="ECO:0000313" key="9">
    <source>
        <dbReference type="EMBL" id="MBB2967582.1"/>
    </source>
</evidence>
<comment type="cofactor">
    <cofactor evidence="1 7">
        <name>Zn(2+)</name>
        <dbReference type="ChEBI" id="CHEBI:29105"/>
    </cofactor>
</comment>
<protein>
    <submittedName>
        <fullName evidence="9">S-(Hydroxymethyl)glutathione dehydrogenase/alcohol dehydrogenase</fullName>
        <ecNumber evidence="9">1.1.1.1</ecNumber>
        <ecNumber evidence="9">1.1.1.284</ecNumber>
    </submittedName>
</protein>
<accession>A0A7W4YJL6</accession>
<name>A0A7W4YJL6_LEIAQ</name>
<dbReference type="SUPFAM" id="SSF50129">
    <property type="entry name" value="GroES-like"/>
    <property type="match status" value="2"/>
</dbReference>
<dbReference type="Pfam" id="PF08240">
    <property type="entry name" value="ADH_N"/>
    <property type="match status" value="1"/>
</dbReference>
<evidence type="ECO:0000256" key="7">
    <source>
        <dbReference type="RuleBase" id="RU361277"/>
    </source>
</evidence>
<dbReference type="Pfam" id="PF00107">
    <property type="entry name" value="ADH_zinc_N"/>
    <property type="match status" value="1"/>
</dbReference>
<dbReference type="GO" id="GO:0008270">
    <property type="term" value="F:zinc ion binding"/>
    <property type="evidence" value="ECO:0007669"/>
    <property type="project" value="InterPro"/>
</dbReference>
<comment type="similarity">
    <text evidence="2 7">Belongs to the zinc-containing alcohol dehydrogenase family.</text>
</comment>
<dbReference type="InterPro" id="IPR036291">
    <property type="entry name" value="NAD(P)-bd_dom_sf"/>
</dbReference>
<keyword evidence="3 7" id="KW-0479">Metal-binding</keyword>
<dbReference type="InterPro" id="IPR013154">
    <property type="entry name" value="ADH-like_N"/>
</dbReference>
<evidence type="ECO:0000256" key="6">
    <source>
        <dbReference type="ARBA" id="ARBA00023027"/>
    </source>
</evidence>
<dbReference type="SMART" id="SM00829">
    <property type="entry name" value="PKS_ER"/>
    <property type="match status" value="1"/>
</dbReference>
<proteinExistence type="inferred from homology"/>
<dbReference type="InterPro" id="IPR011032">
    <property type="entry name" value="GroES-like_sf"/>
</dbReference>
<dbReference type="CDD" id="cd08279">
    <property type="entry name" value="Zn_ADH_class_III"/>
    <property type="match status" value="1"/>
</dbReference>
<keyword evidence="6" id="KW-0520">NAD</keyword>
<dbReference type="EC" id="1.1.1.1" evidence="9"/>
<evidence type="ECO:0000259" key="8">
    <source>
        <dbReference type="SMART" id="SM00829"/>
    </source>
</evidence>
<evidence type="ECO:0000256" key="2">
    <source>
        <dbReference type="ARBA" id="ARBA00008072"/>
    </source>
</evidence>
<feature type="domain" description="Enoyl reductase (ER)" evidence="8">
    <location>
        <begin position="8"/>
        <end position="364"/>
    </location>
</feature>
<comment type="caution">
    <text evidence="9">The sequence shown here is derived from an EMBL/GenBank/DDBJ whole genome shotgun (WGS) entry which is preliminary data.</text>
</comment>
<keyword evidence="4 7" id="KW-0862">Zinc</keyword>
<sequence>MKAIVFDSTDSSIEYTDVDLAEPGAGEVRVRIAAAGVCHSDLHVRRNEWDAPSPLVMGHEGSGVVTAVGPGVSTLAEGDHVVLSWVAPCNECRYCLAGHEARCQVAANVVAPNGVLQDGTSRLSIDGEPLHHYLGVSSFAEEAVVPASGAIKVRDDAPLDVIALVGCAVATGVGAVTNTAAVEPGSIVVVIGCGGVGLSVIQGARLAGASRIVAVDVRAEKTALARRLGATDEIDASKQDAVEALHEILPDGVDYAFDAIGNTATTEQAIRMLGLGGAAVIVGLPPTGARASFEPLVLAEADQRILGSNYGSVRPSIDIPALVDRYMDGDLELDLLVSGRRPLAEAEQALDALQEGTALRTLLIP</sequence>
<reference evidence="9 10" key="1">
    <citation type="submission" date="2020-08" db="EMBL/GenBank/DDBJ databases">
        <title>Sequencing the genomes of 1000 actinobacteria strains.</title>
        <authorList>
            <person name="Klenk H.-P."/>
        </authorList>
    </citation>
    <scope>NUCLEOTIDE SEQUENCE [LARGE SCALE GENOMIC DNA]</scope>
    <source>
        <strain evidence="9 10">DSM 20146</strain>
    </source>
</reference>
<keyword evidence="10" id="KW-1185">Reference proteome</keyword>
<organism evidence="9 10">
    <name type="scientific">Leifsonia aquatica</name>
    <name type="common">Corynebacterium aquaticum</name>
    <dbReference type="NCBI Taxonomy" id="144185"/>
    <lineage>
        <taxon>Bacteria</taxon>
        <taxon>Bacillati</taxon>
        <taxon>Actinomycetota</taxon>
        <taxon>Actinomycetes</taxon>
        <taxon>Micrococcales</taxon>
        <taxon>Microbacteriaceae</taxon>
        <taxon>Leifsonia</taxon>
    </lineage>
</organism>
<dbReference type="PANTHER" id="PTHR43880">
    <property type="entry name" value="ALCOHOL DEHYDROGENASE"/>
    <property type="match status" value="1"/>
</dbReference>
<dbReference type="InterPro" id="IPR020843">
    <property type="entry name" value="ER"/>
</dbReference>
<evidence type="ECO:0000313" key="10">
    <source>
        <dbReference type="Proteomes" id="UP000538196"/>
    </source>
</evidence>
<dbReference type="PROSITE" id="PS00059">
    <property type="entry name" value="ADH_ZINC"/>
    <property type="match status" value="1"/>
</dbReference>
<gene>
    <name evidence="9" type="ORF">FHX33_002345</name>
</gene>
<evidence type="ECO:0000256" key="3">
    <source>
        <dbReference type="ARBA" id="ARBA00022723"/>
    </source>
</evidence>
<dbReference type="Gene3D" id="3.40.50.720">
    <property type="entry name" value="NAD(P)-binding Rossmann-like Domain"/>
    <property type="match status" value="1"/>
</dbReference>
<dbReference type="PANTHER" id="PTHR43880:SF12">
    <property type="entry name" value="ALCOHOL DEHYDROGENASE CLASS-3"/>
    <property type="match status" value="1"/>
</dbReference>
<dbReference type="GO" id="GO:0046294">
    <property type="term" value="P:formaldehyde catabolic process"/>
    <property type="evidence" value="ECO:0007669"/>
    <property type="project" value="TreeGrafter"/>
</dbReference>
<dbReference type="SUPFAM" id="SSF51735">
    <property type="entry name" value="NAD(P)-binding Rossmann-fold domains"/>
    <property type="match status" value="1"/>
</dbReference>
<dbReference type="InterPro" id="IPR002328">
    <property type="entry name" value="ADH_Zn_CS"/>
</dbReference>
<dbReference type="Gene3D" id="3.90.180.10">
    <property type="entry name" value="Medium-chain alcohol dehydrogenases, catalytic domain"/>
    <property type="match status" value="1"/>
</dbReference>
<dbReference type="GO" id="GO:0051903">
    <property type="term" value="F:S-(hydroxymethyl)glutathione dehydrogenase [NAD(P)+] activity"/>
    <property type="evidence" value="ECO:0007669"/>
    <property type="project" value="UniProtKB-EC"/>
</dbReference>